<organism evidence="2 3">
    <name type="scientific">Bosea lathyri</name>
    <dbReference type="NCBI Taxonomy" id="1036778"/>
    <lineage>
        <taxon>Bacteria</taxon>
        <taxon>Pseudomonadati</taxon>
        <taxon>Pseudomonadota</taxon>
        <taxon>Alphaproteobacteria</taxon>
        <taxon>Hyphomicrobiales</taxon>
        <taxon>Boseaceae</taxon>
        <taxon>Bosea</taxon>
    </lineage>
</organism>
<keyword evidence="3" id="KW-1185">Reference proteome</keyword>
<accession>A0A1H6CSX2</accession>
<name>A0A1H6CSX2_9HYPH</name>
<dbReference type="OrthoDB" id="9799840at2"/>
<protein>
    <submittedName>
        <fullName evidence="2">Enamine deaminase RidA, house cleaning of reactive enamine intermediates, YjgF/YER057c/UK114 family</fullName>
    </submittedName>
</protein>
<dbReference type="SUPFAM" id="SSF55298">
    <property type="entry name" value="YjgF-like"/>
    <property type="match status" value="1"/>
</dbReference>
<dbReference type="Pfam" id="PF01042">
    <property type="entry name" value="Ribonuc_L-PSP"/>
    <property type="match status" value="1"/>
</dbReference>
<comment type="similarity">
    <text evidence="1">Belongs to the RutC family.</text>
</comment>
<dbReference type="Gene3D" id="3.30.1330.40">
    <property type="entry name" value="RutC-like"/>
    <property type="match status" value="1"/>
</dbReference>
<proteinExistence type="inferred from homology"/>
<evidence type="ECO:0000313" key="2">
    <source>
        <dbReference type="EMBL" id="SEG76112.1"/>
    </source>
</evidence>
<dbReference type="InterPro" id="IPR006175">
    <property type="entry name" value="YjgF/YER057c/UK114"/>
</dbReference>
<dbReference type="PANTHER" id="PTHR11803:SF58">
    <property type="entry name" value="PROTEIN HMF1-RELATED"/>
    <property type="match status" value="1"/>
</dbReference>
<dbReference type="Proteomes" id="UP000236743">
    <property type="component" value="Unassembled WGS sequence"/>
</dbReference>
<dbReference type="EMBL" id="FNUY01000012">
    <property type="protein sequence ID" value="SEG76112.1"/>
    <property type="molecule type" value="Genomic_DNA"/>
</dbReference>
<dbReference type="GO" id="GO:0005829">
    <property type="term" value="C:cytosol"/>
    <property type="evidence" value="ECO:0007669"/>
    <property type="project" value="TreeGrafter"/>
</dbReference>
<gene>
    <name evidence="2" type="ORF">SAMN04488115_11273</name>
</gene>
<dbReference type="CDD" id="cd00448">
    <property type="entry name" value="YjgF_YER057c_UK114_family"/>
    <property type="match status" value="1"/>
</dbReference>
<dbReference type="AlphaFoldDB" id="A0A1H6CSX2"/>
<dbReference type="RefSeq" id="WP_103875032.1">
    <property type="nucleotide sequence ID" value="NZ_FNUY01000012.1"/>
</dbReference>
<dbReference type="InterPro" id="IPR035959">
    <property type="entry name" value="RutC-like_sf"/>
</dbReference>
<dbReference type="GO" id="GO:0019239">
    <property type="term" value="F:deaminase activity"/>
    <property type="evidence" value="ECO:0007669"/>
    <property type="project" value="TreeGrafter"/>
</dbReference>
<evidence type="ECO:0000313" key="3">
    <source>
        <dbReference type="Proteomes" id="UP000236743"/>
    </source>
</evidence>
<reference evidence="2 3" key="1">
    <citation type="submission" date="2016-10" db="EMBL/GenBank/DDBJ databases">
        <authorList>
            <person name="de Groot N.N."/>
        </authorList>
    </citation>
    <scope>NUCLEOTIDE SEQUENCE [LARGE SCALE GENOMIC DNA]</scope>
    <source>
        <strain evidence="2 3">DSM 26656</strain>
    </source>
</reference>
<dbReference type="PANTHER" id="PTHR11803">
    <property type="entry name" value="2-IMINOBUTANOATE/2-IMINOPROPANOATE DEAMINASE RIDA"/>
    <property type="match status" value="1"/>
</dbReference>
<evidence type="ECO:0000256" key="1">
    <source>
        <dbReference type="ARBA" id="ARBA00010552"/>
    </source>
</evidence>
<sequence>MKSLAPASIRPPFARYSHGVEVPIGHRLVFCSGQLGVAADGTIPESAGAQADLCFANIAAILAESGMGLADIVRVNAYVTDRAHMRAYMDSRDAHVGTPPPASTLMIVSGFTLPEFKVEIEVVAAAPEKRKAPRA</sequence>